<proteinExistence type="predicted"/>
<name>A0A834LYN7_RHOSS</name>
<dbReference type="EMBL" id="WJXA01000001">
    <property type="protein sequence ID" value="KAF7153359.1"/>
    <property type="molecule type" value="Genomic_DNA"/>
</dbReference>
<evidence type="ECO:0000313" key="1">
    <source>
        <dbReference type="EMBL" id="KAF7153359.1"/>
    </source>
</evidence>
<dbReference type="OrthoDB" id="10405256at2759"/>
<gene>
    <name evidence="1" type="ORF">RHSIM_Rhsim01G0024800</name>
</gene>
<keyword evidence="2" id="KW-1185">Reference proteome</keyword>
<dbReference type="AlphaFoldDB" id="A0A834LYN7"/>
<protein>
    <submittedName>
        <fullName evidence="1">Uncharacterized protein</fullName>
    </submittedName>
</protein>
<evidence type="ECO:0000313" key="2">
    <source>
        <dbReference type="Proteomes" id="UP000626092"/>
    </source>
</evidence>
<reference evidence="1" key="1">
    <citation type="submission" date="2019-11" db="EMBL/GenBank/DDBJ databases">
        <authorList>
            <person name="Liu Y."/>
            <person name="Hou J."/>
            <person name="Li T.-Q."/>
            <person name="Guan C.-H."/>
            <person name="Wu X."/>
            <person name="Wu H.-Z."/>
            <person name="Ling F."/>
            <person name="Zhang R."/>
            <person name="Shi X.-G."/>
            <person name="Ren J.-P."/>
            <person name="Chen E.-F."/>
            <person name="Sun J.-M."/>
        </authorList>
    </citation>
    <scope>NUCLEOTIDE SEQUENCE</scope>
    <source>
        <strain evidence="1">Adult_tree_wgs_1</strain>
        <tissue evidence="1">Leaves</tissue>
    </source>
</reference>
<organism evidence="1 2">
    <name type="scientific">Rhododendron simsii</name>
    <name type="common">Sims's rhododendron</name>
    <dbReference type="NCBI Taxonomy" id="118357"/>
    <lineage>
        <taxon>Eukaryota</taxon>
        <taxon>Viridiplantae</taxon>
        <taxon>Streptophyta</taxon>
        <taxon>Embryophyta</taxon>
        <taxon>Tracheophyta</taxon>
        <taxon>Spermatophyta</taxon>
        <taxon>Magnoliopsida</taxon>
        <taxon>eudicotyledons</taxon>
        <taxon>Gunneridae</taxon>
        <taxon>Pentapetalae</taxon>
        <taxon>asterids</taxon>
        <taxon>Ericales</taxon>
        <taxon>Ericaceae</taxon>
        <taxon>Ericoideae</taxon>
        <taxon>Rhodoreae</taxon>
        <taxon>Rhododendron</taxon>
    </lineage>
</organism>
<dbReference type="Proteomes" id="UP000626092">
    <property type="component" value="Unassembled WGS sequence"/>
</dbReference>
<sequence length="250" mass="28948">MCKHIPKIWVRDNLGCPSSSFKRLPIERSLKDEPIDVRKKTIVDPRLLNTLKSSCCRPLTNYVKVYEAMLGELLIFELRSLLVRMIFETMYVYDDESKKAVDDVIERALSQVDIEVTTCLLKSPIARIIPRRLRDKWIKANCDAGFEEVEGGEVICVGAIVFTCLNGKVKGYRRVQFYGIHCPSFTEFRGFELAIDESILRKYNKVLIEMDCNNVVNALRGGLPFPTKHWDDYRNLPLKSMKDYEICHIF</sequence>
<comment type="caution">
    <text evidence="1">The sequence shown here is derived from an EMBL/GenBank/DDBJ whole genome shotgun (WGS) entry which is preliminary data.</text>
</comment>
<accession>A0A834LYN7</accession>